<evidence type="ECO:0000256" key="1">
    <source>
        <dbReference type="SAM" id="MobiDB-lite"/>
    </source>
</evidence>
<accession>A0A1I8FQL0</accession>
<protein>
    <submittedName>
        <fullName evidence="3">Uncharacterized protein</fullName>
    </submittedName>
</protein>
<reference evidence="3" key="1">
    <citation type="submission" date="2016-11" db="UniProtKB">
        <authorList>
            <consortium name="WormBaseParasite"/>
        </authorList>
    </citation>
    <scope>IDENTIFICATION</scope>
</reference>
<evidence type="ECO:0000313" key="3">
    <source>
        <dbReference type="WBParaSite" id="maker-unitig_44524-snap-gene-0.2-mRNA-1"/>
    </source>
</evidence>
<feature type="region of interest" description="Disordered" evidence="1">
    <location>
        <begin position="1"/>
        <end position="27"/>
    </location>
</feature>
<proteinExistence type="predicted"/>
<evidence type="ECO:0000313" key="2">
    <source>
        <dbReference type="Proteomes" id="UP000095280"/>
    </source>
</evidence>
<dbReference type="WBParaSite" id="maker-unitig_44524-snap-gene-0.2-mRNA-1">
    <property type="protein sequence ID" value="maker-unitig_44524-snap-gene-0.2-mRNA-1"/>
    <property type="gene ID" value="maker-unitig_44524-snap-gene-0.2"/>
</dbReference>
<sequence>MTPPVRESWSGADSARNRETEPIDDGAGVARRVGFSAGIKDFTVAQILAGSGGGSVGGTGGSGGGCRISQAFRSALKGSDRERWLGSGCHSNSSVIEASHAQRQSAPTQTGAVQSAGVPCSASWTAISISTCRAASPAVRIPADLCL</sequence>
<dbReference type="Proteomes" id="UP000095280">
    <property type="component" value="Unplaced"/>
</dbReference>
<keyword evidence="2" id="KW-1185">Reference proteome</keyword>
<dbReference type="AlphaFoldDB" id="A0A1I8FQL0"/>
<organism evidence="2 3">
    <name type="scientific">Macrostomum lignano</name>
    <dbReference type="NCBI Taxonomy" id="282301"/>
    <lineage>
        <taxon>Eukaryota</taxon>
        <taxon>Metazoa</taxon>
        <taxon>Spiralia</taxon>
        <taxon>Lophotrochozoa</taxon>
        <taxon>Platyhelminthes</taxon>
        <taxon>Rhabditophora</taxon>
        <taxon>Macrostomorpha</taxon>
        <taxon>Macrostomida</taxon>
        <taxon>Macrostomidae</taxon>
        <taxon>Macrostomum</taxon>
    </lineage>
</organism>
<name>A0A1I8FQL0_9PLAT</name>